<feature type="region of interest" description="Disordered" evidence="1">
    <location>
        <begin position="1"/>
        <end position="39"/>
    </location>
</feature>
<comment type="caution">
    <text evidence="2">The sequence shown here is derived from an EMBL/GenBank/DDBJ whole genome shotgun (WGS) entry which is preliminary data.</text>
</comment>
<dbReference type="AlphaFoldDB" id="A0AAD5BNN0"/>
<gene>
    <name evidence="2" type="ORF">M8C21_018468</name>
</gene>
<reference evidence="2" key="1">
    <citation type="submission" date="2022-06" db="EMBL/GenBank/DDBJ databases">
        <title>Uncovering the hologenomic basis of an extraordinary plant invasion.</title>
        <authorList>
            <person name="Bieker V.C."/>
            <person name="Martin M.D."/>
            <person name="Gilbert T."/>
            <person name="Hodgins K."/>
            <person name="Battlay P."/>
            <person name="Petersen B."/>
            <person name="Wilson J."/>
        </authorList>
    </citation>
    <scope>NUCLEOTIDE SEQUENCE</scope>
    <source>
        <strain evidence="2">AA19_3_7</strain>
        <tissue evidence="2">Leaf</tissue>
    </source>
</reference>
<evidence type="ECO:0000313" key="2">
    <source>
        <dbReference type="EMBL" id="KAI7725691.1"/>
    </source>
</evidence>
<dbReference type="Proteomes" id="UP001206925">
    <property type="component" value="Unassembled WGS sequence"/>
</dbReference>
<evidence type="ECO:0000313" key="3">
    <source>
        <dbReference type="Proteomes" id="UP001206925"/>
    </source>
</evidence>
<organism evidence="2 3">
    <name type="scientific">Ambrosia artemisiifolia</name>
    <name type="common">Common ragweed</name>
    <dbReference type="NCBI Taxonomy" id="4212"/>
    <lineage>
        <taxon>Eukaryota</taxon>
        <taxon>Viridiplantae</taxon>
        <taxon>Streptophyta</taxon>
        <taxon>Embryophyta</taxon>
        <taxon>Tracheophyta</taxon>
        <taxon>Spermatophyta</taxon>
        <taxon>Magnoliopsida</taxon>
        <taxon>eudicotyledons</taxon>
        <taxon>Gunneridae</taxon>
        <taxon>Pentapetalae</taxon>
        <taxon>asterids</taxon>
        <taxon>campanulids</taxon>
        <taxon>Asterales</taxon>
        <taxon>Asteraceae</taxon>
        <taxon>Asteroideae</taxon>
        <taxon>Heliantheae alliance</taxon>
        <taxon>Heliantheae</taxon>
        <taxon>Ambrosia</taxon>
    </lineage>
</organism>
<feature type="compositionally biased region" description="Basic and acidic residues" evidence="1">
    <location>
        <begin position="1"/>
        <end position="24"/>
    </location>
</feature>
<name>A0AAD5BNN0_AMBAR</name>
<feature type="non-terminal residue" evidence="2">
    <location>
        <position position="1"/>
    </location>
</feature>
<proteinExistence type="predicted"/>
<dbReference type="EMBL" id="JAMZMK010011879">
    <property type="protein sequence ID" value="KAI7725691.1"/>
    <property type="molecule type" value="Genomic_DNA"/>
</dbReference>
<accession>A0AAD5BNN0</accession>
<protein>
    <submittedName>
        <fullName evidence="2">Uncharacterized protein</fullName>
    </submittedName>
</protein>
<sequence length="102" mass="11757">ELQRRERESERKTEGSTVRSDHHSGACTTYSPRISDGRRHDVHKTKAVMVQPDPRLDNHGQLIRWFDVEAEVSIASYQALKRREVQGVIHTMTLTPAQPRNI</sequence>
<keyword evidence="3" id="KW-1185">Reference proteome</keyword>
<evidence type="ECO:0000256" key="1">
    <source>
        <dbReference type="SAM" id="MobiDB-lite"/>
    </source>
</evidence>